<evidence type="ECO:0000256" key="15">
    <source>
        <dbReference type="SAM" id="SignalP"/>
    </source>
</evidence>
<keyword evidence="10" id="KW-0862">Zinc</keyword>
<name>B4KFQ5_DROMO</name>
<dbReference type="SUPFAM" id="SSF53187">
    <property type="entry name" value="Zn-dependent exopeptidases"/>
    <property type="match status" value="1"/>
</dbReference>
<keyword evidence="4" id="KW-0964">Secreted</keyword>
<feature type="domain" description="Peptidase M14" evidence="16">
    <location>
        <begin position="124"/>
        <end position="419"/>
    </location>
</feature>
<evidence type="ECO:0000256" key="1">
    <source>
        <dbReference type="ARBA" id="ARBA00001947"/>
    </source>
</evidence>
<dbReference type="EMBL" id="CH933807">
    <property type="protein sequence ID" value="EDW11020.1"/>
    <property type="molecule type" value="Genomic_DNA"/>
</dbReference>
<dbReference type="FunFam" id="3.40.630.10:FF:000040">
    <property type="entry name" value="zinc carboxypeptidase"/>
    <property type="match status" value="1"/>
</dbReference>
<dbReference type="GO" id="GO:0005615">
    <property type="term" value="C:extracellular space"/>
    <property type="evidence" value="ECO:0007669"/>
    <property type="project" value="TreeGrafter"/>
</dbReference>
<evidence type="ECO:0000256" key="9">
    <source>
        <dbReference type="ARBA" id="ARBA00022801"/>
    </source>
</evidence>
<evidence type="ECO:0000256" key="4">
    <source>
        <dbReference type="ARBA" id="ARBA00022525"/>
    </source>
</evidence>
<evidence type="ECO:0000259" key="16">
    <source>
        <dbReference type="PROSITE" id="PS52035"/>
    </source>
</evidence>
<dbReference type="KEGG" id="dmo:Dmoj_GI16514"/>
<dbReference type="InterPro" id="IPR057246">
    <property type="entry name" value="CARBOXYPEPT_ZN_1"/>
</dbReference>
<keyword evidence="5 17" id="KW-0121">Carboxypeptidase</keyword>
<keyword evidence="7" id="KW-0479">Metal-binding</keyword>
<evidence type="ECO:0000256" key="10">
    <source>
        <dbReference type="ARBA" id="ARBA00022833"/>
    </source>
</evidence>
<feature type="signal peptide" evidence="15">
    <location>
        <begin position="1"/>
        <end position="18"/>
    </location>
</feature>
<dbReference type="eggNOG" id="KOG2650">
    <property type="taxonomic scope" value="Eukaryota"/>
</dbReference>
<dbReference type="SUPFAM" id="SSF54897">
    <property type="entry name" value="Protease propeptides/inhibitors"/>
    <property type="match status" value="1"/>
</dbReference>
<evidence type="ECO:0000256" key="14">
    <source>
        <dbReference type="PROSITE-ProRule" id="PRU01379"/>
    </source>
</evidence>
<dbReference type="PROSITE" id="PS52035">
    <property type="entry name" value="PEPTIDASE_M14"/>
    <property type="match status" value="1"/>
</dbReference>
<dbReference type="FunCoup" id="B4KFQ5">
    <property type="interactions" value="15"/>
</dbReference>
<dbReference type="Gene3D" id="3.30.70.340">
    <property type="entry name" value="Metallocarboxypeptidase-like"/>
    <property type="match status" value="1"/>
</dbReference>
<evidence type="ECO:0000256" key="7">
    <source>
        <dbReference type="ARBA" id="ARBA00022723"/>
    </source>
</evidence>
<organism evidence="17 18">
    <name type="scientific">Drosophila mojavensis</name>
    <name type="common">Fruit fly</name>
    <dbReference type="NCBI Taxonomy" id="7230"/>
    <lineage>
        <taxon>Eukaryota</taxon>
        <taxon>Metazoa</taxon>
        <taxon>Ecdysozoa</taxon>
        <taxon>Arthropoda</taxon>
        <taxon>Hexapoda</taxon>
        <taxon>Insecta</taxon>
        <taxon>Pterygota</taxon>
        <taxon>Neoptera</taxon>
        <taxon>Endopterygota</taxon>
        <taxon>Diptera</taxon>
        <taxon>Brachycera</taxon>
        <taxon>Muscomorpha</taxon>
        <taxon>Ephydroidea</taxon>
        <taxon>Drosophilidae</taxon>
        <taxon>Drosophila</taxon>
    </lineage>
</organism>
<dbReference type="InterPro" id="IPR000834">
    <property type="entry name" value="Peptidase_M14"/>
</dbReference>
<keyword evidence="9 17" id="KW-0378">Hydrolase</keyword>
<evidence type="ECO:0000256" key="6">
    <source>
        <dbReference type="ARBA" id="ARBA00022670"/>
    </source>
</evidence>
<evidence type="ECO:0000256" key="13">
    <source>
        <dbReference type="ARBA" id="ARBA00057299"/>
    </source>
</evidence>
<dbReference type="CDD" id="cd03860">
    <property type="entry name" value="M14_CP_A-B_like"/>
    <property type="match status" value="1"/>
</dbReference>
<comment type="subcellular location">
    <subcellularLocation>
        <location evidence="2">Secreted</location>
    </subcellularLocation>
</comment>
<dbReference type="MEROPS" id="M14.A10"/>
<dbReference type="GO" id="GO:0008270">
    <property type="term" value="F:zinc ion binding"/>
    <property type="evidence" value="ECO:0007669"/>
    <property type="project" value="InterPro"/>
</dbReference>
<dbReference type="InterPro" id="IPR003146">
    <property type="entry name" value="M14A_act_pep"/>
</dbReference>
<dbReference type="OMA" id="FIANVQD"/>
<evidence type="ECO:0000256" key="2">
    <source>
        <dbReference type="ARBA" id="ARBA00004613"/>
    </source>
</evidence>
<feature type="active site" description="Proton donor/acceptor" evidence="14">
    <location>
        <position position="385"/>
    </location>
</feature>
<dbReference type="PhylomeDB" id="B4KFQ5"/>
<dbReference type="Pfam" id="PF00246">
    <property type="entry name" value="Peptidase_M14"/>
    <property type="match status" value="1"/>
</dbReference>
<feature type="chain" id="PRO_5002810664" description="Peptidase M14 domain-containing protein" evidence="15">
    <location>
        <begin position="19"/>
        <end position="434"/>
    </location>
</feature>
<dbReference type="SMR" id="B4KFQ5"/>
<sequence>MKPYILLAIIIIISLANGASVFKKREPKKKVRYDNYRVFKIKYKSPMQRQSLLDLTKLKQNFSLWHDDGSECNLMVAPSALPLFEERLRLVNATAEMFIANVQDLIDQENEAGTRADATFGWTRYHNLTEIDAWLDTILANHPEVTMGFVLGQSYEGRDIRGLRISYKWGNPGVFIESNIHAREWITSATATWLINELLTSKDESVRELAESHDWYIIPVLNVDGFVYTHETDRLWRKTRQPSLISDCIGVDANRNFDSHWMENGGASSDPCDETYAGPYPLSEPEIKAMSDFISILKHKMNVMLAFHSYSQLLLSPYGHTAEEFPDNYNDLMLVAKAYSDAVNGLPYGTIYKYGSSAGILYPASGATNDWAYNEQDIKISYTIEFRDTGNFGFVLPAAFIKPNAEETLIGIMALLAESKRLGYLEPKYTFDGI</sequence>
<proteinExistence type="inferred from homology"/>
<evidence type="ECO:0000256" key="11">
    <source>
        <dbReference type="ARBA" id="ARBA00023049"/>
    </source>
</evidence>
<dbReference type="InParanoid" id="B4KFQ5"/>
<keyword evidence="11" id="KW-0482">Metalloprotease</keyword>
<dbReference type="PANTHER" id="PTHR11705:SF123">
    <property type="entry name" value="PEPTIDASE M14 CARBOXYPEPTIDASE A DOMAIN-CONTAINING PROTEIN-RELATED"/>
    <property type="match status" value="1"/>
</dbReference>
<dbReference type="Proteomes" id="UP000009192">
    <property type="component" value="Unassembled WGS sequence"/>
</dbReference>
<dbReference type="PROSITE" id="PS00132">
    <property type="entry name" value="CARBOXYPEPT_ZN_1"/>
    <property type="match status" value="1"/>
</dbReference>
<dbReference type="OrthoDB" id="3626597at2759"/>
<evidence type="ECO:0000256" key="12">
    <source>
        <dbReference type="ARBA" id="ARBA00023157"/>
    </source>
</evidence>
<keyword evidence="18" id="KW-1185">Reference proteome</keyword>
<dbReference type="PRINTS" id="PR00765">
    <property type="entry name" value="CRBOXYPTASEA"/>
</dbReference>
<comment type="function">
    <text evidence="13">Involved in the digestion of the blood meal.</text>
</comment>
<dbReference type="HOGENOM" id="CLU_019326_2_1_1"/>
<keyword evidence="8 15" id="KW-0732">Signal</keyword>
<evidence type="ECO:0000256" key="5">
    <source>
        <dbReference type="ARBA" id="ARBA00022645"/>
    </source>
</evidence>
<comment type="cofactor">
    <cofactor evidence="1">
        <name>Zn(2+)</name>
        <dbReference type="ChEBI" id="CHEBI:29105"/>
    </cofactor>
</comment>
<protein>
    <recommendedName>
        <fullName evidence="16">Peptidase M14 domain-containing protein</fullName>
    </recommendedName>
</protein>
<evidence type="ECO:0000313" key="18">
    <source>
        <dbReference type="Proteomes" id="UP000009192"/>
    </source>
</evidence>
<gene>
    <name evidence="17" type="primary">Dmoj\GI16514</name>
    <name evidence="17" type="ORF">Dmoj_GI16514</name>
</gene>
<dbReference type="SMART" id="SM00631">
    <property type="entry name" value="Zn_pept"/>
    <property type="match status" value="1"/>
</dbReference>
<comment type="similarity">
    <text evidence="3 14">Belongs to the peptidase M14 family.</text>
</comment>
<evidence type="ECO:0000256" key="3">
    <source>
        <dbReference type="ARBA" id="ARBA00005988"/>
    </source>
</evidence>
<dbReference type="InterPro" id="IPR036990">
    <property type="entry name" value="M14A-like_propep"/>
</dbReference>
<dbReference type="Pfam" id="PF02244">
    <property type="entry name" value="Propep_M14"/>
    <property type="match status" value="1"/>
</dbReference>
<dbReference type="AlphaFoldDB" id="B4KFQ5"/>
<keyword evidence="12" id="KW-1015">Disulfide bond</keyword>
<dbReference type="Gene3D" id="3.40.630.10">
    <property type="entry name" value="Zn peptidases"/>
    <property type="match status" value="1"/>
</dbReference>
<accession>B4KFQ5</accession>
<evidence type="ECO:0000313" key="17">
    <source>
        <dbReference type="EMBL" id="EDW11020.1"/>
    </source>
</evidence>
<keyword evidence="6" id="KW-0645">Protease</keyword>
<evidence type="ECO:0000256" key="8">
    <source>
        <dbReference type="ARBA" id="ARBA00022729"/>
    </source>
</evidence>
<dbReference type="GO" id="GO:0006508">
    <property type="term" value="P:proteolysis"/>
    <property type="evidence" value="ECO:0007669"/>
    <property type="project" value="UniProtKB-KW"/>
</dbReference>
<dbReference type="PANTHER" id="PTHR11705">
    <property type="entry name" value="PROTEASE FAMILY M14 CARBOXYPEPTIDASE A,B"/>
    <property type="match status" value="1"/>
</dbReference>
<reference evidence="17 18" key="1">
    <citation type="journal article" date="2007" name="Nature">
        <title>Evolution of genes and genomes on the Drosophila phylogeny.</title>
        <authorList>
            <consortium name="Drosophila 12 Genomes Consortium"/>
            <person name="Clark A.G."/>
            <person name="Eisen M.B."/>
            <person name="Smith D.R."/>
            <person name="Bergman C.M."/>
            <person name="Oliver B."/>
            <person name="Markow T.A."/>
            <person name="Kaufman T.C."/>
            <person name="Kellis M."/>
            <person name="Gelbart W."/>
            <person name="Iyer V.N."/>
            <person name="Pollard D.A."/>
            <person name="Sackton T.B."/>
            <person name="Larracuente A.M."/>
            <person name="Singh N.D."/>
            <person name="Abad J.P."/>
            <person name="Abt D.N."/>
            <person name="Adryan B."/>
            <person name="Aguade M."/>
            <person name="Akashi H."/>
            <person name="Anderson W.W."/>
            <person name="Aquadro C.F."/>
            <person name="Ardell D.H."/>
            <person name="Arguello R."/>
            <person name="Artieri C.G."/>
            <person name="Barbash D.A."/>
            <person name="Barker D."/>
            <person name="Barsanti P."/>
            <person name="Batterham P."/>
            <person name="Batzoglou S."/>
            <person name="Begun D."/>
            <person name="Bhutkar A."/>
            <person name="Blanco E."/>
            <person name="Bosak S.A."/>
            <person name="Bradley R.K."/>
            <person name="Brand A.D."/>
            <person name="Brent M.R."/>
            <person name="Brooks A.N."/>
            <person name="Brown R.H."/>
            <person name="Butlin R.K."/>
            <person name="Caggese C."/>
            <person name="Calvi B.R."/>
            <person name="Bernardo de Carvalho A."/>
            <person name="Caspi A."/>
            <person name="Castrezana S."/>
            <person name="Celniker S.E."/>
            <person name="Chang J.L."/>
            <person name="Chapple C."/>
            <person name="Chatterji S."/>
            <person name="Chinwalla A."/>
            <person name="Civetta A."/>
            <person name="Clifton S.W."/>
            <person name="Comeron J.M."/>
            <person name="Costello J.C."/>
            <person name="Coyne J.A."/>
            <person name="Daub J."/>
            <person name="David R.G."/>
            <person name="Delcher A.L."/>
            <person name="Delehaunty K."/>
            <person name="Do C.B."/>
            <person name="Ebling H."/>
            <person name="Edwards K."/>
            <person name="Eickbush T."/>
            <person name="Evans J.D."/>
            <person name="Filipski A."/>
            <person name="Findeiss S."/>
            <person name="Freyhult E."/>
            <person name="Fulton L."/>
            <person name="Fulton R."/>
            <person name="Garcia A.C."/>
            <person name="Gardiner A."/>
            <person name="Garfield D.A."/>
            <person name="Garvin B.E."/>
            <person name="Gibson G."/>
            <person name="Gilbert D."/>
            <person name="Gnerre S."/>
            <person name="Godfrey J."/>
            <person name="Good R."/>
            <person name="Gotea V."/>
            <person name="Gravely B."/>
            <person name="Greenberg A.J."/>
            <person name="Griffiths-Jones S."/>
            <person name="Gross S."/>
            <person name="Guigo R."/>
            <person name="Gustafson E.A."/>
            <person name="Haerty W."/>
            <person name="Hahn M.W."/>
            <person name="Halligan D.L."/>
            <person name="Halpern A.L."/>
            <person name="Halter G.M."/>
            <person name="Han M.V."/>
            <person name="Heger A."/>
            <person name="Hillier L."/>
            <person name="Hinrichs A.S."/>
            <person name="Holmes I."/>
            <person name="Hoskins R.A."/>
            <person name="Hubisz M.J."/>
            <person name="Hultmark D."/>
            <person name="Huntley M.A."/>
            <person name="Jaffe D.B."/>
            <person name="Jagadeeshan S."/>
            <person name="Jeck W.R."/>
            <person name="Johnson J."/>
            <person name="Jones C.D."/>
            <person name="Jordan W.C."/>
            <person name="Karpen G.H."/>
            <person name="Kataoka E."/>
            <person name="Keightley P.D."/>
            <person name="Kheradpour P."/>
            <person name="Kirkness E.F."/>
            <person name="Koerich L.B."/>
            <person name="Kristiansen K."/>
            <person name="Kudrna D."/>
            <person name="Kulathinal R.J."/>
            <person name="Kumar S."/>
            <person name="Kwok R."/>
            <person name="Lander E."/>
            <person name="Langley C.H."/>
            <person name="Lapoint R."/>
            <person name="Lazzaro B.P."/>
            <person name="Lee S.J."/>
            <person name="Levesque L."/>
            <person name="Li R."/>
            <person name="Lin C.F."/>
            <person name="Lin M.F."/>
            <person name="Lindblad-Toh K."/>
            <person name="Llopart A."/>
            <person name="Long M."/>
            <person name="Low L."/>
            <person name="Lozovsky E."/>
            <person name="Lu J."/>
            <person name="Luo M."/>
            <person name="Machado C.A."/>
            <person name="Makalowski W."/>
            <person name="Marzo M."/>
            <person name="Matsuda M."/>
            <person name="Matzkin L."/>
            <person name="McAllister B."/>
            <person name="McBride C.S."/>
            <person name="McKernan B."/>
            <person name="McKernan K."/>
            <person name="Mendez-Lago M."/>
            <person name="Minx P."/>
            <person name="Mollenhauer M.U."/>
            <person name="Montooth K."/>
            <person name="Mount S.M."/>
            <person name="Mu X."/>
            <person name="Myers E."/>
            <person name="Negre B."/>
            <person name="Newfeld S."/>
            <person name="Nielsen R."/>
            <person name="Noor M.A."/>
            <person name="O'Grady P."/>
            <person name="Pachter L."/>
            <person name="Papaceit M."/>
            <person name="Parisi M.J."/>
            <person name="Parisi M."/>
            <person name="Parts L."/>
            <person name="Pedersen J.S."/>
            <person name="Pesole G."/>
            <person name="Phillippy A.M."/>
            <person name="Ponting C.P."/>
            <person name="Pop M."/>
            <person name="Porcelli D."/>
            <person name="Powell J.R."/>
            <person name="Prohaska S."/>
            <person name="Pruitt K."/>
            <person name="Puig M."/>
            <person name="Quesneville H."/>
            <person name="Ram K.R."/>
            <person name="Rand D."/>
            <person name="Rasmussen M.D."/>
            <person name="Reed L.K."/>
            <person name="Reenan R."/>
            <person name="Reily A."/>
            <person name="Remington K.A."/>
            <person name="Rieger T.T."/>
            <person name="Ritchie M.G."/>
            <person name="Robin C."/>
            <person name="Rogers Y.H."/>
            <person name="Rohde C."/>
            <person name="Rozas J."/>
            <person name="Rubenfield M.J."/>
            <person name="Ruiz A."/>
            <person name="Russo S."/>
            <person name="Salzberg S.L."/>
            <person name="Sanchez-Gracia A."/>
            <person name="Saranga D.J."/>
            <person name="Sato H."/>
            <person name="Schaeffer S.W."/>
            <person name="Schatz M.C."/>
            <person name="Schlenke T."/>
            <person name="Schwartz R."/>
            <person name="Segarra C."/>
            <person name="Singh R.S."/>
            <person name="Sirot L."/>
            <person name="Sirota M."/>
            <person name="Sisneros N.B."/>
            <person name="Smith C.D."/>
            <person name="Smith T.F."/>
            <person name="Spieth J."/>
            <person name="Stage D.E."/>
            <person name="Stark A."/>
            <person name="Stephan W."/>
            <person name="Strausberg R.L."/>
            <person name="Strempel S."/>
            <person name="Sturgill D."/>
            <person name="Sutton G."/>
            <person name="Sutton G.G."/>
            <person name="Tao W."/>
            <person name="Teichmann S."/>
            <person name="Tobari Y.N."/>
            <person name="Tomimura Y."/>
            <person name="Tsolas J.M."/>
            <person name="Valente V.L."/>
            <person name="Venter E."/>
            <person name="Venter J.C."/>
            <person name="Vicario S."/>
            <person name="Vieira F.G."/>
            <person name="Vilella A.J."/>
            <person name="Villasante A."/>
            <person name="Walenz B."/>
            <person name="Wang J."/>
            <person name="Wasserman M."/>
            <person name="Watts T."/>
            <person name="Wilson D."/>
            <person name="Wilson R.K."/>
            <person name="Wing R.A."/>
            <person name="Wolfner M.F."/>
            <person name="Wong A."/>
            <person name="Wong G.K."/>
            <person name="Wu C.I."/>
            <person name="Wu G."/>
            <person name="Yamamoto D."/>
            <person name="Yang H.P."/>
            <person name="Yang S.P."/>
            <person name="Yorke J.A."/>
            <person name="Yoshida K."/>
            <person name="Zdobnov E."/>
            <person name="Zhang P."/>
            <person name="Zhang Y."/>
            <person name="Zimin A.V."/>
            <person name="Baldwin J."/>
            <person name="Abdouelleil A."/>
            <person name="Abdulkadir J."/>
            <person name="Abebe A."/>
            <person name="Abera B."/>
            <person name="Abreu J."/>
            <person name="Acer S.C."/>
            <person name="Aftuck L."/>
            <person name="Alexander A."/>
            <person name="An P."/>
            <person name="Anderson E."/>
            <person name="Anderson S."/>
            <person name="Arachi H."/>
            <person name="Azer M."/>
            <person name="Bachantsang P."/>
            <person name="Barry A."/>
            <person name="Bayul T."/>
            <person name="Berlin A."/>
            <person name="Bessette D."/>
            <person name="Bloom T."/>
            <person name="Blye J."/>
            <person name="Boguslavskiy L."/>
            <person name="Bonnet C."/>
            <person name="Boukhgalter B."/>
            <person name="Bourzgui I."/>
            <person name="Brown A."/>
            <person name="Cahill P."/>
            <person name="Channer S."/>
            <person name="Cheshatsang Y."/>
            <person name="Chuda L."/>
            <person name="Citroen M."/>
            <person name="Collymore A."/>
            <person name="Cooke P."/>
            <person name="Costello M."/>
            <person name="D'Aco K."/>
            <person name="Daza R."/>
            <person name="De Haan G."/>
            <person name="DeGray S."/>
            <person name="DeMaso C."/>
            <person name="Dhargay N."/>
            <person name="Dooley K."/>
            <person name="Dooley E."/>
            <person name="Doricent M."/>
            <person name="Dorje P."/>
            <person name="Dorjee K."/>
            <person name="Dupes A."/>
            <person name="Elong R."/>
            <person name="Falk J."/>
            <person name="Farina A."/>
            <person name="Faro S."/>
            <person name="Ferguson D."/>
            <person name="Fisher S."/>
            <person name="Foley C.D."/>
            <person name="Franke A."/>
            <person name="Friedrich D."/>
            <person name="Gadbois L."/>
            <person name="Gearin G."/>
            <person name="Gearin C.R."/>
            <person name="Giannoukos G."/>
            <person name="Goode T."/>
            <person name="Graham J."/>
            <person name="Grandbois E."/>
            <person name="Grewal S."/>
            <person name="Gyaltsen K."/>
            <person name="Hafez N."/>
            <person name="Hagos B."/>
            <person name="Hall J."/>
            <person name="Henson C."/>
            <person name="Hollinger A."/>
            <person name="Honan T."/>
            <person name="Huard M.D."/>
            <person name="Hughes L."/>
            <person name="Hurhula B."/>
            <person name="Husby M.E."/>
            <person name="Kamat A."/>
            <person name="Kanga B."/>
            <person name="Kashin S."/>
            <person name="Khazanovich D."/>
            <person name="Kisner P."/>
            <person name="Lance K."/>
            <person name="Lara M."/>
            <person name="Lee W."/>
            <person name="Lennon N."/>
            <person name="Letendre F."/>
            <person name="LeVine R."/>
            <person name="Lipovsky A."/>
            <person name="Liu X."/>
            <person name="Liu J."/>
            <person name="Liu S."/>
            <person name="Lokyitsang T."/>
            <person name="Lokyitsang Y."/>
            <person name="Lubonja R."/>
            <person name="Lui A."/>
            <person name="MacDonald P."/>
            <person name="Magnisalis V."/>
            <person name="Maru K."/>
            <person name="Matthews C."/>
            <person name="McCusker W."/>
            <person name="McDonough S."/>
            <person name="Mehta T."/>
            <person name="Meldrim J."/>
            <person name="Meneus L."/>
            <person name="Mihai O."/>
            <person name="Mihalev A."/>
            <person name="Mihova T."/>
            <person name="Mittelman R."/>
            <person name="Mlenga V."/>
            <person name="Montmayeur A."/>
            <person name="Mulrain L."/>
            <person name="Navidi A."/>
            <person name="Naylor J."/>
            <person name="Negash T."/>
            <person name="Nguyen T."/>
            <person name="Nguyen N."/>
            <person name="Nicol R."/>
            <person name="Norbu C."/>
            <person name="Norbu N."/>
            <person name="Novod N."/>
            <person name="O'Neill B."/>
            <person name="Osman S."/>
            <person name="Markiewicz E."/>
            <person name="Oyono O.L."/>
            <person name="Patti C."/>
            <person name="Phunkhang P."/>
            <person name="Pierre F."/>
            <person name="Priest M."/>
            <person name="Raghuraman S."/>
            <person name="Rege F."/>
            <person name="Reyes R."/>
            <person name="Rise C."/>
            <person name="Rogov P."/>
            <person name="Ross K."/>
            <person name="Ryan E."/>
            <person name="Settipalli S."/>
            <person name="Shea T."/>
            <person name="Sherpa N."/>
            <person name="Shi L."/>
            <person name="Shih D."/>
            <person name="Sparrow T."/>
            <person name="Spaulding J."/>
            <person name="Stalker J."/>
            <person name="Stange-Thomann N."/>
            <person name="Stavropoulos S."/>
            <person name="Stone C."/>
            <person name="Strader C."/>
            <person name="Tesfaye S."/>
            <person name="Thomson T."/>
            <person name="Thoulutsang Y."/>
            <person name="Thoulutsang D."/>
            <person name="Topham K."/>
            <person name="Topping I."/>
            <person name="Tsamla T."/>
            <person name="Vassiliev H."/>
            <person name="Vo A."/>
            <person name="Wangchuk T."/>
            <person name="Wangdi T."/>
            <person name="Weiand M."/>
            <person name="Wilkinson J."/>
            <person name="Wilson A."/>
            <person name="Yadav S."/>
            <person name="Young G."/>
            <person name="Yu Q."/>
            <person name="Zembek L."/>
            <person name="Zhong D."/>
            <person name="Zimmer A."/>
            <person name="Zwirko Z."/>
            <person name="Jaffe D.B."/>
            <person name="Alvarez P."/>
            <person name="Brockman W."/>
            <person name="Butler J."/>
            <person name="Chin C."/>
            <person name="Gnerre S."/>
            <person name="Grabherr M."/>
            <person name="Kleber M."/>
            <person name="Mauceli E."/>
            <person name="MacCallum I."/>
        </authorList>
    </citation>
    <scope>NUCLEOTIDE SEQUENCE [LARGE SCALE GENOMIC DNA]</scope>
    <source>
        <strain evidence="18">Tucson 15081-1352.22</strain>
    </source>
</reference>
<dbReference type="GO" id="GO:0004181">
    <property type="term" value="F:metallocarboxypeptidase activity"/>
    <property type="evidence" value="ECO:0007669"/>
    <property type="project" value="InterPro"/>
</dbReference>